<dbReference type="PANTHER" id="PTHR43108:SF6">
    <property type="entry name" value="N-SULPHOGLUCOSAMINE SULPHOHYDROLASE"/>
    <property type="match status" value="1"/>
</dbReference>
<dbReference type="Proteomes" id="UP001283361">
    <property type="component" value="Unassembled WGS sequence"/>
</dbReference>
<evidence type="ECO:0000313" key="5">
    <source>
        <dbReference type="EMBL" id="KAK3696273.1"/>
    </source>
</evidence>
<proteinExistence type="inferred from homology"/>
<feature type="signal peptide" evidence="3">
    <location>
        <begin position="1"/>
        <end position="20"/>
    </location>
</feature>
<dbReference type="EMBL" id="JAWDGP010008052">
    <property type="protein sequence ID" value="KAK3696273.1"/>
    <property type="molecule type" value="Genomic_DNA"/>
</dbReference>
<comment type="cofactor">
    <cofactor evidence="1">
        <name>Ca(2+)</name>
        <dbReference type="ChEBI" id="CHEBI:29108"/>
    </cofactor>
</comment>
<evidence type="ECO:0000256" key="1">
    <source>
        <dbReference type="ARBA" id="ARBA00001913"/>
    </source>
</evidence>
<comment type="caution">
    <text evidence="5">The sequence shown here is derived from an EMBL/GenBank/DDBJ whole genome shotgun (WGS) entry which is preliminary data.</text>
</comment>
<evidence type="ECO:0000259" key="4">
    <source>
        <dbReference type="Pfam" id="PF00884"/>
    </source>
</evidence>
<keyword evidence="3" id="KW-0732">Signal</keyword>
<dbReference type="PANTHER" id="PTHR43108">
    <property type="entry name" value="N-ACETYLGLUCOSAMINE-6-SULFATASE FAMILY MEMBER"/>
    <property type="match status" value="1"/>
</dbReference>
<protein>
    <recommendedName>
        <fullName evidence="4">Sulfatase N-terminal domain-containing protein</fullName>
    </recommendedName>
</protein>
<dbReference type="GO" id="GO:0030200">
    <property type="term" value="P:heparan sulfate proteoglycan catabolic process"/>
    <property type="evidence" value="ECO:0007669"/>
    <property type="project" value="TreeGrafter"/>
</dbReference>
<sequence length="462" mass="51329">MRPLLFVVFISLLMCVFTHGKKGNVLVLIGDDAGFETAIYNNSVCQTPGLNYLARRSIIFENAFTSVSSCSPSRSAILSGLPQHQNGMYGLHNTVHHFNSFTELKSLPLILQKAGIKTGIVGKKNVGPEAVYPFDFEVTEEQMSINQIARNITLMKDKASEFLSKIKSDQQFFLYIGFHDPHRCGSTNPEYGQFCEKFGNGEPGMGIIPDWKPVHYSPEEIVVPYHVQDTPKARSDIAAQYTTIGRMDQGVKLMLQLLEKHGHLDDTLVIFTSDNGIPFPSGRTNLYSAGMSEPFLLSSPMGKSKWGQRSKELVSLVDIVPTVLDWYGLEYPDYELQGHKVQLTGQTLLPLAHDDYSVESSSSQASLFYKSIIINLTAQPDYPISQKVQRVLGGPPKMLPIGSHRHCSLMDDTAEVSKFGYETVLMRNALSDQFLSITKFNSASGQKNYTLITMMTMGSSPL</sequence>
<name>A0AAE0XMI2_9GAST</name>
<evidence type="ECO:0000313" key="6">
    <source>
        <dbReference type="Proteomes" id="UP001283361"/>
    </source>
</evidence>
<evidence type="ECO:0000256" key="3">
    <source>
        <dbReference type="SAM" id="SignalP"/>
    </source>
</evidence>
<dbReference type="GO" id="GO:0016250">
    <property type="term" value="F:N-sulfoglucosamine sulfohydrolase activity"/>
    <property type="evidence" value="ECO:0007669"/>
    <property type="project" value="TreeGrafter"/>
</dbReference>
<accession>A0AAE0XMI2</accession>
<keyword evidence="6" id="KW-1185">Reference proteome</keyword>
<reference evidence="5" key="1">
    <citation type="journal article" date="2023" name="G3 (Bethesda)">
        <title>A reference genome for the long-term kleptoplast-retaining sea slug Elysia crispata morphotype clarki.</title>
        <authorList>
            <person name="Eastman K.E."/>
            <person name="Pendleton A.L."/>
            <person name="Shaikh M.A."/>
            <person name="Suttiyut T."/>
            <person name="Ogas R."/>
            <person name="Tomko P."/>
            <person name="Gavelis G."/>
            <person name="Widhalm J.R."/>
            <person name="Wisecaver J.H."/>
        </authorList>
    </citation>
    <scope>NUCLEOTIDE SEQUENCE</scope>
    <source>
        <strain evidence="5">ECLA1</strain>
    </source>
</reference>
<feature type="chain" id="PRO_5042259664" description="Sulfatase N-terminal domain-containing protein" evidence="3">
    <location>
        <begin position="21"/>
        <end position="462"/>
    </location>
</feature>
<feature type="domain" description="Sulfatase N-terminal" evidence="4">
    <location>
        <begin position="24"/>
        <end position="328"/>
    </location>
</feature>
<dbReference type="AlphaFoldDB" id="A0AAE0XMI2"/>
<comment type="similarity">
    <text evidence="2">Belongs to the sulfatase family.</text>
</comment>
<gene>
    <name evidence="5" type="ORF">RRG08_027712</name>
</gene>
<evidence type="ECO:0000256" key="2">
    <source>
        <dbReference type="ARBA" id="ARBA00008779"/>
    </source>
</evidence>
<dbReference type="Pfam" id="PF00884">
    <property type="entry name" value="Sulfatase"/>
    <property type="match status" value="1"/>
</dbReference>
<dbReference type="InterPro" id="IPR017850">
    <property type="entry name" value="Alkaline_phosphatase_core_sf"/>
</dbReference>
<dbReference type="GO" id="GO:0006027">
    <property type="term" value="P:glycosaminoglycan catabolic process"/>
    <property type="evidence" value="ECO:0007669"/>
    <property type="project" value="TreeGrafter"/>
</dbReference>
<dbReference type="SUPFAM" id="SSF53649">
    <property type="entry name" value="Alkaline phosphatase-like"/>
    <property type="match status" value="1"/>
</dbReference>
<dbReference type="Gene3D" id="3.40.720.10">
    <property type="entry name" value="Alkaline Phosphatase, subunit A"/>
    <property type="match status" value="1"/>
</dbReference>
<dbReference type="InterPro" id="IPR000917">
    <property type="entry name" value="Sulfatase_N"/>
</dbReference>
<organism evidence="5 6">
    <name type="scientific">Elysia crispata</name>
    <name type="common">lettuce slug</name>
    <dbReference type="NCBI Taxonomy" id="231223"/>
    <lineage>
        <taxon>Eukaryota</taxon>
        <taxon>Metazoa</taxon>
        <taxon>Spiralia</taxon>
        <taxon>Lophotrochozoa</taxon>
        <taxon>Mollusca</taxon>
        <taxon>Gastropoda</taxon>
        <taxon>Heterobranchia</taxon>
        <taxon>Euthyneura</taxon>
        <taxon>Panpulmonata</taxon>
        <taxon>Sacoglossa</taxon>
        <taxon>Placobranchoidea</taxon>
        <taxon>Plakobranchidae</taxon>
        <taxon>Elysia</taxon>
    </lineage>
</organism>